<gene>
    <name evidence="1" type="ORF">LAESUDRAFT_764888</name>
</gene>
<accession>A0A165B2N7</accession>
<evidence type="ECO:0000313" key="1">
    <source>
        <dbReference type="EMBL" id="KZT00111.1"/>
    </source>
</evidence>
<dbReference type="AlphaFoldDB" id="A0A165B2N7"/>
<organism evidence="1 2">
    <name type="scientific">Laetiporus sulphureus 93-53</name>
    <dbReference type="NCBI Taxonomy" id="1314785"/>
    <lineage>
        <taxon>Eukaryota</taxon>
        <taxon>Fungi</taxon>
        <taxon>Dikarya</taxon>
        <taxon>Basidiomycota</taxon>
        <taxon>Agaricomycotina</taxon>
        <taxon>Agaricomycetes</taxon>
        <taxon>Polyporales</taxon>
        <taxon>Laetiporus</taxon>
    </lineage>
</organism>
<proteinExistence type="predicted"/>
<keyword evidence="2" id="KW-1185">Reference proteome</keyword>
<evidence type="ECO:0000313" key="2">
    <source>
        <dbReference type="Proteomes" id="UP000076871"/>
    </source>
</evidence>
<dbReference type="EMBL" id="KV427696">
    <property type="protein sequence ID" value="KZT00111.1"/>
    <property type="molecule type" value="Genomic_DNA"/>
</dbReference>
<dbReference type="InParanoid" id="A0A165B2N7"/>
<sequence length="217" mass="23593">MPPRARRAATFTNVRSIGKLERFSRRCSSNEPCKALQVSQPNDDRAHAAKTAPQCFLAVLTVDHSVDHSAVSASLKMTAHRASRSPETLDWIREQYALYAASHSESLDTTTARRSQLQSPNEHTMPAASVDIVCADATFLRSQSQVWAATQAEHDGGALSGQYARESREFKPSVTAAEECTGPGFPESPIPYTQECDGSAFVDVVRTDATCALSQFS</sequence>
<name>A0A165B2N7_9APHY</name>
<dbReference type="GeneID" id="63830562"/>
<protein>
    <submittedName>
        <fullName evidence="1">Uncharacterized protein</fullName>
    </submittedName>
</protein>
<dbReference type="Proteomes" id="UP000076871">
    <property type="component" value="Unassembled WGS sequence"/>
</dbReference>
<dbReference type="RefSeq" id="XP_040757851.1">
    <property type="nucleotide sequence ID" value="XM_040913534.1"/>
</dbReference>
<reference evidence="1 2" key="1">
    <citation type="journal article" date="2016" name="Mol. Biol. Evol.">
        <title>Comparative Genomics of Early-Diverging Mushroom-Forming Fungi Provides Insights into the Origins of Lignocellulose Decay Capabilities.</title>
        <authorList>
            <person name="Nagy L.G."/>
            <person name="Riley R."/>
            <person name="Tritt A."/>
            <person name="Adam C."/>
            <person name="Daum C."/>
            <person name="Floudas D."/>
            <person name="Sun H."/>
            <person name="Yadav J.S."/>
            <person name="Pangilinan J."/>
            <person name="Larsson K.H."/>
            <person name="Matsuura K."/>
            <person name="Barry K."/>
            <person name="Labutti K."/>
            <person name="Kuo R."/>
            <person name="Ohm R.A."/>
            <person name="Bhattacharya S.S."/>
            <person name="Shirouzu T."/>
            <person name="Yoshinaga Y."/>
            <person name="Martin F.M."/>
            <person name="Grigoriev I.V."/>
            <person name="Hibbett D.S."/>
        </authorList>
    </citation>
    <scope>NUCLEOTIDE SEQUENCE [LARGE SCALE GENOMIC DNA]</scope>
    <source>
        <strain evidence="1 2">93-53</strain>
    </source>
</reference>